<name>A0AAV4SG55_CAEEX</name>
<evidence type="ECO:0000313" key="1">
    <source>
        <dbReference type="EMBL" id="GIY32989.1"/>
    </source>
</evidence>
<organism evidence="1 2">
    <name type="scientific">Caerostris extrusa</name>
    <name type="common">Bark spider</name>
    <name type="synonym">Caerostris bankana</name>
    <dbReference type="NCBI Taxonomy" id="172846"/>
    <lineage>
        <taxon>Eukaryota</taxon>
        <taxon>Metazoa</taxon>
        <taxon>Ecdysozoa</taxon>
        <taxon>Arthropoda</taxon>
        <taxon>Chelicerata</taxon>
        <taxon>Arachnida</taxon>
        <taxon>Araneae</taxon>
        <taxon>Araneomorphae</taxon>
        <taxon>Entelegynae</taxon>
        <taxon>Araneoidea</taxon>
        <taxon>Araneidae</taxon>
        <taxon>Caerostris</taxon>
    </lineage>
</organism>
<gene>
    <name evidence="1" type="ORF">CEXT_716861</name>
</gene>
<comment type="caution">
    <text evidence="1">The sequence shown here is derived from an EMBL/GenBank/DDBJ whole genome shotgun (WGS) entry which is preliminary data.</text>
</comment>
<protein>
    <submittedName>
        <fullName evidence="1">Uncharacterized protein</fullName>
    </submittedName>
</protein>
<accession>A0AAV4SG55</accession>
<dbReference type="EMBL" id="BPLR01009574">
    <property type="protein sequence ID" value="GIY32989.1"/>
    <property type="molecule type" value="Genomic_DNA"/>
</dbReference>
<sequence>MATFPRSSIKRLYNQIQARLRKHFKIHNDNTWENKLASLTTEDNSLWRTTSSFKKKRTKIPALTNVNLPTNKALTDEHKADT</sequence>
<dbReference type="Proteomes" id="UP001054945">
    <property type="component" value="Unassembled WGS sequence"/>
</dbReference>
<evidence type="ECO:0000313" key="2">
    <source>
        <dbReference type="Proteomes" id="UP001054945"/>
    </source>
</evidence>
<dbReference type="AlphaFoldDB" id="A0AAV4SG55"/>
<reference evidence="1 2" key="1">
    <citation type="submission" date="2021-06" db="EMBL/GenBank/DDBJ databases">
        <title>Caerostris extrusa draft genome.</title>
        <authorList>
            <person name="Kono N."/>
            <person name="Arakawa K."/>
        </authorList>
    </citation>
    <scope>NUCLEOTIDE SEQUENCE [LARGE SCALE GENOMIC DNA]</scope>
</reference>
<proteinExistence type="predicted"/>
<keyword evidence="2" id="KW-1185">Reference proteome</keyword>